<name>A0A543PWL3_9MICO</name>
<evidence type="ECO:0000259" key="2">
    <source>
        <dbReference type="Pfam" id="PF01926"/>
    </source>
</evidence>
<dbReference type="PANTHER" id="PTHR42698">
    <property type="entry name" value="GTPASE ERA"/>
    <property type="match status" value="1"/>
</dbReference>
<dbReference type="GO" id="GO:0019843">
    <property type="term" value="F:rRNA binding"/>
    <property type="evidence" value="ECO:0007669"/>
    <property type="project" value="TreeGrafter"/>
</dbReference>
<feature type="transmembrane region" description="Helical" evidence="1">
    <location>
        <begin position="492"/>
        <end position="513"/>
    </location>
</feature>
<dbReference type="EMBL" id="VFQF01000001">
    <property type="protein sequence ID" value="TQN48469.1"/>
    <property type="molecule type" value="Genomic_DNA"/>
</dbReference>
<dbReference type="PANTHER" id="PTHR42698:SF1">
    <property type="entry name" value="GTPASE ERA, MITOCHONDRIAL"/>
    <property type="match status" value="1"/>
</dbReference>
<dbReference type="GO" id="GO:0005829">
    <property type="term" value="C:cytosol"/>
    <property type="evidence" value="ECO:0007669"/>
    <property type="project" value="TreeGrafter"/>
</dbReference>
<sequence>MSPITKGRAKVKPASSAEVGERTSALSMALLTGAAELEPAMVDRARRAVDKAGERGGIAGDHTVVALAGATGSGKSSLFNALVGADIATIGARRPTTALPSAAVWGDADASQLLDWLGVATRHVVDDTAAADEEGSGGSVGALDGLVLLDLPDFDSREVAHRVEAERILELVDVFVWVTDPQKYADARLHDDFVALLSQHGAVTLAVLNQCDRLSPAGLKAVVSDLGALLEADGVTKATVLPTSAVTGEGLDTLRQRLANAVAGHAASRQRLRSDLVVAASSLRRGIADTEPDVGRLDRAALDTALARSAGVPIVLDAVARDYRREAFAHTGWLFARWTKGFAADPLRRLRLDRTGGRPPIPVDIEGADVRAVLGRSSIPTPTAATASAVDLATRSFVRDASDGLPVRWRQSVEDAVEGGDGGLADALDQAMLTTSLRARRPIWWLVVNIVQWVLGLIAVAGLVWLAVLWVVGLLGVPRPETPSVGILPVPSLMLLGGVLLGLGLGLVSRWWARIGARRRRAVVGRRLTESVAAVADERILIPVDEVLARHRETRQHLDIAAR</sequence>
<dbReference type="Pfam" id="PF01926">
    <property type="entry name" value="MMR_HSR1"/>
    <property type="match status" value="1"/>
</dbReference>
<keyword evidence="1" id="KW-0472">Membrane</keyword>
<dbReference type="InterPro" id="IPR006073">
    <property type="entry name" value="GTP-bd"/>
</dbReference>
<dbReference type="AlphaFoldDB" id="A0A543PWL3"/>
<dbReference type="CDD" id="cd11383">
    <property type="entry name" value="YfjP"/>
    <property type="match status" value="1"/>
</dbReference>
<dbReference type="Proteomes" id="UP000320085">
    <property type="component" value="Unassembled WGS sequence"/>
</dbReference>
<reference evidence="3 4" key="1">
    <citation type="submission" date="2019-06" db="EMBL/GenBank/DDBJ databases">
        <title>Sequencing the genomes of 1000 actinobacteria strains.</title>
        <authorList>
            <person name="Klenk H.-P."/>
        </authorList>
    </citation>
    <scope>NUCLEOTIDE SEQUENCE [LARGE SCALE GENOMIC DNA]</scope>
    <source>
        <strain evidence="3 4">DSM 21776</strain>
    </source>
</reference>
<dbReference type="Gene3D" id="3.40.50.300">
    <property type="entry name" value="P-loop containing nucleotide triphosphate hydrolases"/>
    <property type="match status" value="1"/>
</dbReference>
<evidence type="ECO:0000313" key="4">
    <source>
        <dbReference type="Proteomes" id="UP000320085"/>
    </source>
</evidence>
<feature type="domain" description="G" evidence="2">
    <location>
        <begin position="65"/>
        <end position="185"/>
    </location>
</feature>
<evidence type="ECO:0000313" key="3">
    <source>
        <dbReference type="EMBL" id="TQN48469.1"/>
    </source>
</evidence>
<dbReference type="GO" id="GO:0043024">
    <property type="term" value="F:ribosomal small subunit binding"/>
    <property type="evidence" value="ECO:0007669"/>
    <property type="project" value="TreeGrafter"/>
</dbReference>
<dbReference type="SUPFAM" id="SSF52540">
    <property type="entry name" value="P-loop containing nucleoside triphosphate hydrolases"/>
    <property type="match status" value="1"/>
</dbReference>
<dbReference type="InterPro" id="IPR027417">
    <property type="entry name" value="P-loop_NTPase"/>
</dbReference>
<evidence type="ECO:0000256" key="1">
    <source>
        <dbReference type="SAM" id="Phobius"/>
    </source>
</evidence>
<gene>
    <name evidence="3" type="ORF">FHX52_1603</name>
</gene>
<comment type="caution">
    <text evidence="3">The sequence shown here is derived from an EMBL/GenBank/DDBJ whole genome shotgun (WGS) entry which is preliminary data.</text>
</comment>
<organism evidence="3 4">
    <name type="scientific">Humibacillus xanthopallidus</name>
    <dbReference type="NCBI Taxonomy" id="412689"/>
    <lineage>
        <taxon>Bacteria</taxon>
        <taxon>Bacillati</taxon>
        <taxon>Actinomycetota</taxon>
        <taxon>Actinomycetes</taxon>
        <taxon>Micrococcales</taxon>
        <taxon>Intrasporangiaceae</taxon>
        <taxon>Humibacillus</taxon>
    </lineage>
</organism>
<proteinExistence type="predicted"/>
<dbReference type="RefSeq" id="WP_141821399.1">
    <property type="nucleotide sequence ID" value="NZ_BAAAQC010000006.1"/>
</dbReference>
<dbReference type="GO" id="GO:0000028">
    <property type="term" value="P:ribosomal small subunit assembly"/>
    <property type="evidence" value="ECO:0007669"/>
    <property type="project" value="TreeGrafter"/>
</dbReference>
<accession>A0A543PWL3</accession>
<keyword evidence="1" id="KW-1133">Transmembrane helix</keyword>
<dbReference type="GO" id="GO:0005525">
    <property type="term" value="F:GTP binding"/>
    <property type="evidence" value="ECO:0007669"/>
    <property type="project" value="InterPro"/>
</dbReference>
<keyword evidence="1" id="KW-0812">Transmembrane</keyword>
<dbReference type="InterPro" id="IPR005662">
    <property type="entry name" value="GTPase_Era-like"/>
</dbReference>
<feature type="transmembrane region" description="Helical" evidence="1">
    <location>
        <begin position="443"/>
        <end position="472"/>
    </location>
</feature>
<dbReference type="OrthoDB" id="974105at2"/>
<protein>
    <submittedName>
        <fullName evidence="3">50S ribosome-binding GTPase</fullName>
    </submittedName>
</protein>